<dbReference type="InterPro" id="IPR004589">
    <property type="entry name" value="DNA_helicase_ATP-dep_RecQ"/>
</dbReference>
<dbReference type="GO" id="GO:0043590">
    <property type="term" value="C:bacterial nucleoid"/>
    <property type="evidence" value="ECO:0007669"/>
    <property type="project" value="TreeGrafter"/>
</dbReference>
<dbReference type="GO" id="GO:0043138">
    <property type="term" value="F:3'-5' DNA helicase activity"/>
    <property type="evidence" value="ECO:0007669"/>
    <property type="project" value="UniProtKB-EC"/>
</dbReference>
<keyword evidence="8" id="KW-0413">Isomerase</keyword>
<dbReference type="CDD" id="cd17920">
    <property type="entry name" value="DEXHc_RecQ"/>
    <property type="match status" value="1"/>
</dbReference>
<accession>A0A1G7F678</accession>
<dbReference type="PANTHER" id="PTHR13710">
    <property type="entry name" value="DNA HELICASE RECQ FAMILY MEMBER"/>
    <property type="match status" value="1"/>
</dbReference>
<evidence type="ECO:0000256" key="4">
    <source>
        <dbReference type="ARBA" id="ARBA00022801"/>
    </source>
</evidence>
<dbReference type="EMBL" id="FNBA01000002">
    <property type="protein sequence ID" value="SDE71286.1"/>
    <property type="molecule type" value="Genomic_DNA"/>
</dbReference>
<keyword evidence="2" id="KW-0479">Metal-binding</keyword>
<dbReference type="SMART" id="SM00490">
    <property type="entry name" value="HELICc"/>
    <property type="match status" value="1"/>
</dbReference>
<comment type="catalytic activity">
    <reaction evidence="9">
        <text>Couples ATP hydrolysis with the unwinding of duplex DNA by translocating in the 3'-5' direction.</text>
        <dbReference type="EC" id="5.6.2.4"/>
    </reaction>
</comment>
<proteinExistence type="inferred from homology"/>
<feature type="domain" description="Helicase ATP-binding" evidence="13">
    <location>
        <begin position="25"/>
        <end position="193"/>
    </location>
</feature>
<dbReference type="GO" id="GO:0016787">
    <property type="term" value="F:hydrolase activity"/>
    <property type="evidence" value="ECO:0007669"/>
    <property type="project" value="UniProtKB-KW"/>
</dbReference>
<dbReference type="FunFam" id="3.40.50.300:FF:001389">
    <property type="entry name" value="ATP-dependent DNA helicase RecQ"/>
    <property type="match status" value="1"/>
</dbReference>
<keyword evidence="16" id="KW-1185">Reference proteome</keyword>
<dbReference type="OrthoDB" id="9763310at2"/>
<dbReference type="GO" id="GO:0005524">
    <property type="term" value="F:ATP binding"/>
    <property type="evidence" value="ECO:0007669"/>
    <property type="project" value="UniProtKB-KW"/>
</dbReference>
<organism evidence="15 16">
    <name type="scientific">Ulvibacter litoralis</name>
    <dbReference type="NCBI Taxonomy" id="227084"/>
    <lineage>
        <taxon>Bacteria</taxon>
        <taxon>Pseudomonadati</taxon>
        <taxon>Bacteroidota</taxon>
        <taxon>Flavobacteriia</taxon>
        <taxon>Flavobacteriales</taxon>
        <taxon>Flavobacteriaceae</taxon>
        <taxon>Ulvibacter</taxon>
    </lineage>
</organism>
<comment type="similarity">
    <text evidence="1">Belongs to the helicase family. RecQ subfamily.</text>
</comment>
<gene>
    <name evidence="15" type="ORF">SAMN05421855_102354</name>
</gene>
<evidence type="ECO:0000259" key="13">
    <source>
        <dbReference type="PROSITE" id="PS51192"/>
    </source>
</evidence>
<dbReference type="InterPro" id="IPR032284">
    <property type="entry name" value="RecQ_Zn-bd"/>
</dbReference>
<evidence type="ECO:0000313" key="16">
    <source>
        <dbReference type="Proteomes" id="UP000199321"/>
    </source>
</evidence>
<evidence type="ECO:0000256" key="6">
    <source>
        <dbReference type="ARBA" id="ARBA00022840"/>
    </source>
</evidence>
<sequence>MITPLQILEKYWGFSSFKSKQEEIITSVLDGKDTVALLPTGGGKSICFQVPALTLDGICIVVSPLVALMTDQVKNLQQKGIKALAISGGISFNELSTLLDNALYGNYKFLYLSPERLQQEIVQNVIKQMHVNCIAVDEAHCISQWGNDFRPAYKNIVLLRQLHPLVPIIAVTATATPTVLQDTIEQLTLELPNVVKDSFTRKNISYQVLKETDKLYRLQQLLQKNTGSAIVYVRSRKSAAEVSQQLNSLGISSTFYHGGISVVDKNKRLDDWRNGRVSTMVATNAFGMGIDHPTVRFVVHIQLPESIESYFQEAGRAGRDGNPATAIILYSDYDKTILQRQFIDSLPTPSDVKKLYRTLHNYFHIPYGEGEFTQHSFSFSEFCKTYKLNSIHTYNGLTTLDRLGIIQLSKEFGRKSSIRFIVSSERLLSYFSTDVQASVIGKTILRLYGGIFETPTGVNLDLVVKKSGQHINDVISVLKKMERDLLLELTLHVTDASLTFLVPREDDKTINVVAKEINVLNDKKKAQVTSVLAYIENTSECRSLQLVHYFGEENTVPCGICSVCASETSEVTKKEAVAISEKIKVLLKEAPRSSRELSEKLTFTEAKITTVLHLLIAAEAVKLNSKNQYYI</sequence>
<keyword evidence="3" id="KW-0547">Nucleotide-binding</keyword>
<dbReference type="InterPro" id="IPR027417">
    <property type="entry name" value="P-loop_NTPase"/>
</dbReference>
<evidence type="ECO:0000256" key="1">
    <source>
        <dbReference type="ARBA" id="ARBA00005446"/>
    </source>
</evidence>
<dbReference type="AlphaFoldDB" id="A0A1G7F678"/>
<evidence type="ECO:0000256" key="5">
    <source>
        <dbReference type="ARBA" id="ARBA00022806"/>
    </source>
</evidence>
<evidence type="ECO:0000259" key="14">
    <source>
        <dbReference type="PROSITE" id="PS51194"/>
    </source>
</evidence>
<reference evidence="15 16" key="1">
    <citation type="submission" date="2016-10" db="EMBL/GenBank/DDBJ databases">
        <authorList>
            <person name="de Groot N.N."/>
        </authorList>
    </citation>
    <scope>NUCLEOTIDE SEQUENCE [LARGE SCALE GENOMIC DNA]</scope>
    <source>
        <strain evidence="15 16">DSM 16195</strain>
    </source>
</reference>
<dbReference type="SUPFAM" id="SSF52540">
    <property type="entry name" value="P-loop containing nucleoside triphosphate hydrolases"/>
    <property type="match status" value="1"/>
</dbReference>
<dbReference type="NCBIfam" id="TIGR00614">
    <property type="entry name" value="recQ_fam"/>
    <property type="match status" value="1"/>
</dbReference>
<dbReference type="InterPro" id="IPR011545">
    <property type="entry name" value="DEAD/DEAH_box_helicase_dom"/>
</dbReference>
<evidence type="ECO:0000313" key="15">
    <source>
        <dbReference type="EMBL" id="SDE71286.1"/>
    </source>
</evidence>
<dbReference type="PROSITE" id="PS51192">
    <property type="entry name" value="HELICASE_ATP_BIND_1"/>
    <property type="match status" value="1"/>
</dbReference>
<dbReference type="Pfam" id="PF00271">
    <property type="entry name" value="Helicase_C"/>
    <property type="match status" value="1"/>
</dbReference>
<evidence type="ECO:0000256" key="11">
    <source>
        <dbReference type="ARBA" id="ARBA00044535"/>
    </source>
</evidence>
<evidence type="ECO:0000256" key="10">
    <source>
        <dbReference type="ARBA" id="ARBA00034808"/>
    </source>
</evidence>
<dbReference type="PANTHER" id="PTHR13710:SF105">
    <property type="entry name" value="ATP-DEPENDENT DNA HELICASE Q1"/>
    <property type="match status" value="1"/>
</dbReference>
<evidence type="ECO:0000256" key="7">
    <source>
        <dbReference type="ARBA" id="ARBA00023125"/>
    </source>
</evidence>
<evidence type="ECO:0000256" key="12">
    <source>
        <dbReference type="ARBA" id="ARBA00044550"/>
    </source>
</evidence>
<dbReference type="Pfam" id="PF00270">
    <property type="entry name" value="DEAD"/>
    <property type="match status" value="1"/>
</dbReference>
<dbReference type="InterPro" id="IPR014001">
    <property type="entry name" value="Helicase_ATP-bd"/>
</dbReference>
<feature type="domain" description="Helicase C-terminal" evidence="14">
    <location>
        <begin position="217"/>
        <end position="363"/>
    </location>
</feature>
<dbReference type="Pfam" id="PF16124">
    <property type="entry name" value="RecQ_Zn_bind"/>
    <property type="match status" value="1"/>
</dbReference>
<keyword evidence="7" id="KW-0238">DNA-binding</keyword>
<dbReference type="GO" id="GO:0003677">
    <property type="term" value="F:DNA binding"/>
    <property type="evidence" value="ECO:0007669"/>
    <property type="project" value="UniProtKB-KW"/>
</dbReference>
<dbReference type="InterPro" id="IPR036388">
    <property type="entry name" value="WH-like_DNA-bd_sf"/>
</dbReference>
<dbReference type="STRING" id="227084.SAMN05421855_102354"/>
<dbReference type="Gene3D" id="1.10.10.10">
    <property type="entry name" value="Winged helix-like DNA-binding domain superfamily/Winged helix DNA-binding domain"/>
    <property type="match status" value="1"/>
</dbReference>
<dbReference type="GO" id="GO:0030894">
    <property type="term" value="C:replisome"/>
    <property type="evidence" value="ECO:0007669"/>
    <property type="project" value="TreeGrafter"/>
</dbReference>
<dbReference type="GO" id="GO:0006281">
    <property type="term" value="P:DNA repair"/>
    <property type="evidence" value="ECO:0007669"/>
    <property type="project" value="TreeGrafter"/>
</dbReference>
<dbReference type="GO" id="GO:0046872">
    <property type="term" value="F:metal ion binding"/>
    <property type="evidence" value="ECO:0007669"/>
    <property type="project" value="UniProtKB-KW"/>
</dbReference>
<protein>
    <recommendedName>
        <fullName evidence="11">ATP-dependent DNA helicase RecQ</fullName>
        <ecNumber evidence="10">5.6.2.4</ecNumber>
    </recommendedName>
    <alternativeName>
        <fullName evidence="12">DNA 3'-5' helicase RecQ</fullName>
    </alternativeName>
</protein>
<keyword evidence="4" id="KW-0378">Hydrolase</keyword>
<evidence type="ECO:0000256" key="9">
    <source>
        <dbReference type="ARBA" id="ARBA00034617"/>
    </source>
</evidence>
<keyword evidence="5 15" id="KW-0347">Helicase</keyword>
<dbReference type="SMART" id="SM00487">
    <property type="entry name" value="DEXDc"/>
    <property type="match status" value="1"/>
</dbReference>
<name>A0A1G7F678_9FLAO</name>
<evidence type="ECO:0000256" key="2">
    <source>
        <dbReference type="ARBA" id="ARBA00022723"/>
    </source>
</evidence>
<evidence type="ECO:0000256" key="8">
    <source>
        <dbReference type="ARBA" id="ARBA00023235"/>
    </source>
</evidence>
<dbReference type="PROSITE" id="PS51194">
    <property type="entry name" value="HELICASE_CTER"/>
    <property type="match status" value="1"/>
</dbReference>
<dbReference type="InterPro" id="IPR001650">
    <property type="entry name" value="Helicase_C-like"/>
</dbReference>
<dbReference type="Proteomes" id="UP000199321">
    <property type="component" value="Unassembled WGS sequence"/>
</dbReference>
<keyword evidence="6" id="KW-0067">ATP-binding</keyword>
<evidence type="ECO:0000256" key="3">
    <source>
        <dbReference type="ARBA" id="ARBA00022741"/>
    </source>
</evidence>
<dbReference type="GO" id="GO:0005737">
    <property type="term" value="C:cytoplasm"/>
    <property type="evidence" value="ECO:0007669"/>
    <property type="project" value="TreeGrafter"/>
</dbReference>
<dbReference type="Gene3D" id="3.40.50.300">
    <property type="entry name" value="P-loop containing nucleotide triphosphate hydrolases"/>
    <property type="match status" value="2"/>
</dbReference>
<dbReference type="GO" id="GO:0009378">
    <property type="term" value="F:four-way junction helicase activity"/>
    <property type="evidence" value="ECO:0007669"/>
    <property type="project" value="TreeGrafter"/>
</dbReference>
<dbReference type="RefSeq" id="WP_093142751.1">
    <property type="nucleotide sequence ID" value="NZ_BMWO01000002.1"/>
</dbReference>
<dbReference type="GO" id="GO:0006310">
    <property type="term" value="P:DNA recombination"/>
    <property type="evidence" value="ECO:0007669"/>
    <property type="project" value="InterPro"/>
</dbReference>
<dbReference type="EC" id="5.6.2.4" evidence="10"/>